<reference evidence="2 3" key="1">
    <citation type="journal article" date="2009" name="Stand. Genomic Sci.">
        <title>Complete genome sequence of Methanocorpusculum labreanum type strain Z.</title>
        <authorList>
            <person name="Anderson I.J."/>
            <person name="Sieprawska-Lupa M."/>
            <person name="Goltsman E."/>
            <person name="Lapidus A."/>
            <person name="Copeland A."/>
            <person name="Glavina Del Rio T."/>
            <person name="Tice H."/>
            <person name="Dalin E."/>
            <person name="Barry K."/>
            <person name="Pitluck S."/>
            <person name="Hauser L."/>
            <person name="Land M."/>
            <person name="Lucas S."/>
            <person name="Richardson P."/>
            <person name="Whitman W.B."/>
            <person name="Kyrpides N.C."/>
        </authorList>
    </citation>
    <scope>NUCLEOTIDE SEQUENCE [LARGE SCALE GENOMIC DNA]</scope>
    <source>
        <strain evidence="3">ATCC 43576 / DSM 4855 / Z</strain>
    </source>
</reference>
<evidence type="ECO:0000313" key="3">
    <source>
        <dbReference type="Proteomes" id="UP000000365"/>
    </source>
</evidence>
<dbReference type="NCBIfam" id="TIGR00261">
    <property type="entry name" value="traB"/>
    <property type="match status" value="1"/>
</dbReference>
<dbReference type="CDD" id="cd14726">
    <property type="entry name" value="TraB_PrgY-like"/>
    <property type="match status" value="1"/>
</dbReference>
<dbReference type="InterPro" id="IPR005230">
    <property type="entry name" value="TraB_bac"/>
</dbReference>
<dbReference type="EMBL" id="CP000559">
    <property type="protein sequence ID" value="ABN07611.1"/>
    <property type="molecule type" value="Genomic_DNA"/>
</dbReference>
<proteinExistence type="predicted"/>
<dbReference type="Proteomes" id="UP000000365">
    <property type="component" value="Chromosome"/>
</dbReference>
<gene>
    <name evidence="2" type="ordered locus">Mlab_1446</name>
</gene>
<keyword evidence="1" id="KW-1133">Transmembrane helix</keyword>
<dbReference type="STRING" id="410358.Mlab_1446"/>
<protein>
    <submittedName>
        <fullName evidence="2">TraB family protein</fullName>
    </submittedName>
</protein>
<evidence type="ECO:0000313" key="2">
    <source>
        <dbReference type="EMBL" id="ABN07611.1"/>
    </source>
</evidence>
<sequence>MTEIHIVGTAHVSQKSIDEVHEVVDAVNPDVIAIELDPGRFAALKQQMKEAEDRENGILPKEEGKTEAPEVKSLLKGNFTLMLVQWILAYVQRKVGMNVGVEPGAEMKEAIKIAEERNIRILLIDRNINITLARFWGNMKFLEKIKLVWVLIRSMVGTDDETESIDTEMVESLTNPDMIELALAEFQKFSPTGANALITERDAYLAHGIINLEHSSFERAVVVVGAGHLPGISKFREHPETLPSMKNLNEMPKKYPWGKIIGSVFIAMFAVIILAIAFSGATDLLIWAIIYWVVLNGLFAGIATLLVRGHPLSAATAAGLAWMTSLNPFLACGWFAAIVEARMRPPTAGDFKAIAKAESIHDMFSVPLFKILLVAAAANIGSTIATFAFFIFLTPLLGVDLDMMKDILITGFANLWSFLTGWI</sequence>
<accession>A2STF5</accession>
<keyword evidence="1" id="KW-0472">Membrane</keyword>
<dbReference type="PANTHER" id="PTHR21530:SF7">
    <property type="entry name" value="TRAB DOMAIN-CONTAINING PROTEIN"/>
    <property type="match status" value="1"/>
</dbReference>
<dbReference type="OrthoDB" id="185689at2157"/>
<keyword evidence="3" id="KW-1185">Reference proteome</keyword>
<feature type="transmembrane region" description="Helical" evidence="1">
    <location>
        <begin position="371"/>
        <end position="397"/>
    </location>
</feature>
<evidence type="ECO:0000256" key="1">
    <source>
        <dbReference type="SAM" id="Phobius"/>
    </source>
</evidence>
<feature type="transmembrane region" description="Helical" evidence="1">
    <location>
        <begin position="319"/>
        <end position="339"/>
    </location>
</feature>
<dbReference type="InterPro" id="IPR002816">
    <property type="entry name" value="TraB/PrgY/GumN_fam"/>
</dbReference>
<feature type="transmembrane region" description="Helical" evidence="1">
    <location>
        <begin position="260"/>
        <end position="278"/>
    </location>
</feature>
<dbReference type="AlphaFoldDB" id="A2STF5"/>
<dbReference type="KEGG" id="mla:Mlab_1446"/>
<feature type="transmembrane region" description="Helical" evidence="1">
    <location>
        <begin position="284"/>
        <end position="307"/>
    </location>
</feature>
<dbReference type="HOGENOM" id="CLU_032780_1_0_2"/>
<name>A2STF5_METLZ</name>
<dbReference type="InterPro" id="IPR046345">
    <property type="entry name" value="TraB_PrgY-like"/>
</dbReference>
<organism evidence="2 3">
    <name type="scientific">Methanocorpusculum labreanum (strain ATCC 43576 / DSM 4855 / Z)</name>
    <dbReference type="NCBI Taxonomy" id="410358"/>
    <lineage>
        <taxon>Archaea</taxon>
        <taxon>Methanobacteriati</taxon>
        <taxon>Methanobacteriota</taxon>
        <taxon>Stenosarchaea group</taxon>
        <taxon>Methanomicrobia</taxon>
        <taxon>Methanomicrobiales</taxon>
        <taxon>Methanocorpusculaceae</taxon>
        <taxon>Methanocorpusculum</taxon>
    </lineage>
</organism>
<dbReference type="GeneID" id="4795165"/>
<dbReference type="PANTHER" id="PTHR21530">
    <property type="entry name" value="PHEROMONE SHUTDOWN PROTEIN"/>
    <property type="match status" value="1"/>
</dbReference>
<dbReference type="RefSeq" id="WP_011833814.1">
    <property type="nucleotide sequence ID" value="NC_008942.1"/>
</dbReference>
<dbReference type="eggNOG" id="arCOG02142">
    <property type="taxonomic scope" value="Archaea"/>
</dbReference>
<dbReference type="Pfam" id="PF01963">
    <property type="entry name" value="TraB_PrgY_gumN"/>
    <property type="match status" value="1"/>
</dbReference>
<keyword evidence="1" id="KW-0812">Transmembrane</keyword>